<dbReference type="SUPFAM" id="SSF52540">
    <property type="entry name" value="P-loop containing nucleoside triphosphate hydrolases"/>
    <property type="match status" value="1"/>
</dbReference>
<keyword evidence="2" id="KW-0418">Kinase</keyword>
<dbReference type="GO" id="GO:0003677">
    <property type="term" value="F:DNA binding"/>
    <property type="evidence" value="ECO:0007669"/>
    <property type="project" value="InterPro"/>
</dbReference>
<dbReference type="GO" id="GO:0043531">
    <property type="term" value="F:ADP binding"/>
    <property type="evidence" value="ECO:0007669"/>
    <property type="project" value="InterPro"/>
</dbReference>
<dbReference type="Pfam" id="PF00196">
    <property type="entry name" value="GerE"/>
    <property type="match status" value="1"/>
</dbReference>
<dbReference type="SUPFAM" id="SSF48452">
    <property type="entry name" value="TPR-like"/>
    <property type="match status" value="1"/>
</dbReference>
<comment type="caution">
    <text evidence="2">The sequence shown here is derived from an EMBL/GenBank/DDBJ whole genome shotgun (WGS) entry which is preliminary data.</text>
</comment>
<dbReference type="InterPro" id="IPR036388">
    <property type="entry name" value="WH-like_DNA-bd_sf"/>
</dbReference>
<dbReference type="Gene3D" id="1.10.10.10">
    <property type="entry name" value="Winged helix-like DNA-binding domain superfamily/Winged helix DNA-binding domain"/>
    <property type="match status" value="1"/>
</dbReference>
<dbReference type="AlphaFoldDB" id="A0A4Q7L5B6"/>
<dbReference type="PROSITE" id="PS50043">
    <property type="entry name" value="HTH_LUXR_2"/>
    <property type="match status" value="1"/>
</dbReference>
<dbReference type="InterPro" id="IPR027417">
    <property type="entry name" value="P-loop_NTPase"/>
</dbReference>
<gene>
    <name evidence="2" type="ORF">EV193_102702</name>
</gene>
<dbReference type="InterPro" id="IPR000792">
    <property type="entry name" value="Tscrpt_reg_LuxR_C"/>
</dbReference>
<dbReference type="SMART" id="SM00421">
    <property type="entry name" value="HTH_LUXR"/>
    <property type="match status" value="1"/>
</dbReference>
<dbReference type="PANTHER" id="PTHR47691:SF3">
    <property type="entry name" value="HTH-TYPE TRANSCRIPTIONAL REGULATOR RV0890C-RELATED"/>
    <property type="match status" value="1"/>
</dbReference>
<dbReference type="Pfam" id="PF13401">
    <property type="entry name" value="AAA_22"/>
    <property type="match status" value="1"/>
</dbReference>
<proteinExistence type="predicted"/>
<keyword evidence="2" id="KW-0723">Serine/threonine-protein kinase</keyword>
<dbReference type="PANTHER" id="PTHR47691">
    <property type="entry name" value="REGULATOR-RELATED"/>
    <property type="match status" value="1"/>
</dbReference>
<dbReference type="InterPro" id="IPR016032">
    <property type="entry name" value="Sig_transdc_resp-reg_C-effctor"/>
</dbReference>
<evidence type="ECO:0000313" key="3">
    <source>
        <dbReference type="Proteomes" id="UP000294257"/>
    </source>
</evidence>
<dbReference type="InterPro" id="IPR058852">
    <property type="entry name" value="HTH_77"/>
</dbReference>
<reference evidence="2 3" key="1">
    <citation type="submission" date="2019-02" db="EMBL/GenBank/DDBJ databases">
        <title>Genomic Encyclopedia of Type Strains, Phase IV (KMG-IV): sequencing the most valuable type-strain genomes for metagenomic binning, comparative biology and taxonomic classification.</title>
        <authorList>
            <person name="Goeker M."/>
        </authorList>
    </citation>
    <scope>NUCLEOTIDE SEQUENCE [LARGE SCALE GENOMIC DNA]</scope>
    <source>
        <strain evidence="2 3">DSM 101727</strain>
    </source>
</reference>
<evidence type="ECO:0000313" key="2">
    <source>
        <dbReference type="EMBL" id="RZS43721.1"/>
    </source>
</evidence>
<sequence length="776" mass="84807">MGDDVTAGAAADRSPANTLPAELTTYVGRRAEILEVRRLLGAASVITLTGPGGVGKTRLALRVAAASRSTFPDGVVFVALADLHEPALLMNTVASRLGLENRSVMSAIDVIVDHVRNRRMLLVLDNCEHMVEPCARFVEALVTACPGLVVLTTSRQSLGVAGERVLPLPPLSVPDTGAAPTGLDQYDAVRLFVDRATAIVPAFTITEDNVTDVVTLCRRLEGHPLAIELAAARLRALSVRQVTERLDEQLTVLTGGSRSGPGRHETLRAMVDWSYDLCTEPERLLWGRASVFSGSFDLDAAEQVCSGDGLDRDAVLDVLDGLLDKSILLREEDDGLARYRMLETMRQYGEDRLRSSGDLLRMRRRHRDWCFAMTSRFESEWIGPDQVAWIDRLRREHPNLRVALDFCAGDPAEAAVALRTVLSFKEYWIIRGLTEGRMWLSRLVAAAPDDAPGRGHAQWIAAFLALVQGDIPAFEASLGDAAGVAERTDDDRIRAYVYHVRAYQALIGDQMSEAMELFGIAKDMFRQLGDQGGELWSTYNYGLALSLGGELAAGRRVLWDCVDTLVSNGEVFWRSWTLWSVGAAEYLRGDIDEARKACKEVLLLQRRVHDRVIVAFAMTVIAGCAAHSDRPREAAQLLGGAATVWRSLGASPNNYAAFVEPIRKDTELVAGQLGFDEAAREFMVGAAWPTEDAVAYALGEKRAGNGATVGRTDSPLTKRETEIAGLVAEGLTNRQIAVKLSIAPRTAETHVEHILTKLGFTNRAQIAAWVVESRRS</sequence>
<name>A0A4Q7L5B6_9PSEU</name>
<dbReference type="PRINTS" id="PR00038">
    <property type="entry name" value="HTHLUXR"/>
</dbReference>
<dbReference type="GO" id="GO:0006355">
    <property type="term" value="P:regulation of DNA-templated transcription"/>
    <property type="evidence" value="ECO:0007669"/>
    <property type="project" value="InterPro"/>
</dbReference>
<dbReference type="Proteomes" id="UP000294257">
    <property type="component" value="Unassembled WGS sequence"/>
</dbReference>
<feature type="domain" description="HTH luxR-type" evidence="1">
    <location>
        <begin position="709"/>
        <end position="774"/>
    </location>
</feature>
<accession>A0A4Q7L5B6</accession>
<dbReference type="CDD" id="cd06170">
    <property type="entry name" value="LuxR_C_like"/>
    <property type="match status" value="1"/>
</dbReference>
<evidence type="ECO:0000259" key="1">
    <source>
        <dbReference type="PROSITE" id="PS50043"/>
    </source>
</evidence>
<dbReference type="SUPFAM" id="SSF46894">
    <property type="entry name" value="C-terminal effector domain of the bipartite response regulators"/>
    <property type="match status" value="1"/>
</dbReference>
<dbReference type="InterPro" id="IPR049945">
    <property type="entry name" value="AAA_22"/>
</dbReference>
<organism evidence="2 3">
    <name type="scientific">Herbihabitans rhizosphaerae</name>
    <dbReference type="NCBI Taxonomy" id="1872711"/>
    <lineage>
        <taxon>Bacteria</taxon>
        <taxon>Bacillati</taxon>
        <taxon>Actinomycetota</taxon>
        <taxon>Actinomycetes</taxon>
        <taxon>Pseudonocardiales</taxon>
        <taxon>Pseudonocardiaceae</taxon>
        <taxon>Herbihabitans</taxon>
    </lineage>
</organism>
<dbReference type="GO" id="GO:0004674">
    <property type="term" value="F:protein serine/threonine kinase activity"/>
    <property type="evidence" value="ECO:0007669"/>
    <property type="project" value="UniProtKB-KW"/>
</dbReference>
<dbReference type="Gene3D" id="3.40.50.300">
    <property type="entry name" value="P-loop containing nucleotide triphosphate hydrolases"/>
    <property type="match status" value="1"/>
</dbReference>
<dbReference type="PRINTS" id="PR00364">
    <property type="entry name" value="DISEASERSIST"/>
</dbReference>
<dbReference type="EMBL" id="SGWQ01000002">
    <property type="protein sequence ID" value="RZS43721.1"/>
    <property type="molecule type" value="Genomic_DNA"/>
</dbReference>
<keyword evidence="3" id="KW-1185">Reference proteome</keyword>
<dbReference type="InterPro" id="IPR011990">
    <property type="entry name" value="TPR-like_helical_dom_sf"/>
</dbReference>
<dbReference type="Gene3D" id="1.25.40.10">
    <property type="entry name" value="Tetratricopeptide repeat domain"/>
    <property type="match status" value="1"/>
</dbReference>
<protein>
    <submittedName>
        <fullName evidence="2">Non-specific serine/threonine protein kinase</fullName>
    </submittedName>
</protein>
<dbReference type="Pfam" id="PF25872">
    <property type="entry name" value="HTH_77"/>
    <property type="match status" value="1"/>
</dbReference>
<keyword evidence="2" id="KW-0808">Transferase</keyword>